<dbReference type="EMBL" id="FWXI01000013">
    <property type="protein sequence ID" value="SMC91108.1"/>
    <property type="molecule type" value="Genomic_DNA"/>
</dbReference>
<comment type="subcellular location">
    <subcellularLocation>
        <location evidence="1">Cell membrane</location>
        <topology evidence="1">Multi-pass membrane protein</topology>
    </subcellularLocation>
</comment>
<reference evidence="7 8" key="1">
    <citation type="submission" date="2017-04" db="EMBL/GenBank/DDBJ databases">
        <authorList>
            <person name="Afonso C.L."/>
            <person name="Miller P.J."/>
            <person name="Scott M.A."/>
            <person name="Spackman E."/>
            <person name="Goraichik I."/>
            <person name="Dimitrov K.M."/>
            <person name="Suarez D.L."/>
            <person name="Swayne D.E."/>
        </authorList>
    </citation>
    <scope>NUCLEOTIDE SEQUENCE [LARGE SCALE GENOMIC DNA]</scope>
    <source>
        <strain evidence="7 8">DSM 5090</strain>
    </source>
</reference>
<evidence type="ECO:0000256" key="6">
    <source>
        <dbReference type="SAM" id="Phobius"/>
    </source>
</evidence>
<name>A0A1W2D227_9FIRM</name>
<proteinExistence type="predicted"/>
<dbReference type="InterPro" id="IPR052984">
    <property type="entry name" value="UPF0421"/>
</dbReference>
<dbReference type="Proteomes" id="UP000192738">
    <property type="component" value="Unassembled WGS sequence"/>
</dbReference>
<sequence>MKIGARIIKTGIAVTITMFICKMLDLEPAFFGAVSAVINMQPSIFLTITTAKDQIMVHILGVSAGLILGYLLGSNPITMGLITILLIYLHIKFGFKSNITMGIIAALFVLSSNTEQFLPHALIRTAVIFVGLSVAMLINIILWPPRYKQQFKEKLQASNQQAVSYFCQAIQDYVQLENNKPPIRHEQKKAVHKINKESRKLIEFLQREGEILRPGATEQSDWLTNAEKFIDYNQSLIGKADRIYELLPARFDRRQQSGSQSISEEFRMILEILESGCSTIARINGKLRSVIIDEIPAEPEEISEDYWEKLTQAIEHWQPKLTGSYYLHALLDVAVTANEIKWASRQAKKLLYDSMSINMPEG</sequence>
<accession>A0A1W2D227</accession>
<protein>
    <submittedName>
        <fullName evidence="7">Aromatic acid exporter family member 1</fullName>
    </submittedName>
</protein>
<keyword evidence="2" id="KW-1003">Cell membrane</keyword>
<keyword evidence="3 6" id="KW-0812">Transmembrane</keyword>
<dbReference type="PANTHER" id="PTHR40064:SF1">
    <property type="entry name" value="MEMBRANE PROTEIN"/>
    <property type="match status" value="1"/>
</dbReference>
<feature type="transmembrane region" description="Helical" evidence="6">
    <location>
        <begin position="85"/>
        <end position="109"/>
    </location>
</feature>
<dbReference type="GO" id="GO:0005886">
    <property type="term" value="C:plasma membrane"/>
    <property type="evidence" value="ECO:0007669"/>
    <property type="project" value="UniProtKB-SubCell"/>
</dbReference>
<keyword evidence="8" id="KW-1185">Reference proteome</keyword>
<keyword evidence="4 6" id="KW-1133">Transmembrane helix</keyword>
<gene>
    <name evidence="7" type="ORF">SAMN04488500_11314</name>
</gene>
<dbReference type="Pfam" id="PF06081">
    <property type="entry name" value="ArAE_1"/>
    <property type="match status" value="1"/>
</dbReference>
<feature type="transmembrane region" description="Helical" evidence="6">
    <location>
        <begin position="121"/>
        <end position="142"/>
    </location>
</feature>
<keyword evidence="5 6" id="KW-0472">Membrane</keyword>
<evidence type="ECO:0000256" key="2">
    <source>
        <dbReference type="ARBA" id="ARBA00022475"/>
    </source>
</evidence>
<evidence type="ECO:0000256" key="5">
    <source>
        <dbReference type="ARBA" id="ARBA00023136"/>
    </source>
</evidence>
<dbReference type="InterPro" id="IPR010343">
    <property type="entry name" value="ArAE_1"/>
</dbReference>
<evidence type="ECO:0000256" key="1">
    <source>
        <dbReference type="ARBA" id="ARBA00004651"/>
    </source>
</evidence>
<dbReference type="OrthoDB" id="1653617at2"/>
<evidence type="ECO:0000313" key="8">
    <source>
        <dbReference type="Proteomes" id="UP000192738"/>
    </source>
</evidence>
<evidence type="ECO:0000256" key="3">
    <source>
        <dbReference type="ARBA" id="ARBA00022692"/>
    </source>
</evidence>
<dbReference type="STRING" id="112901.SAMN04488500_11314"/>
<organism evidence="7 8">
    <name type="scientific">Sporomusa malonica</name>
    <dbReference type="NCBI Taxonomy" id="112901"/>
    <lineage>
        <taxon>Bacteria</taxon>
        <taxon>Bacillati</taxon>
        <taxon>Bacillota</taxon>
        <taxon>Negativicutes</taxon>
        <taxon>Selenomonadales</taxon>
        <taxon>Sporomusaceae</taxon>
        <taxon>Sporomusa</taxon>
    </lineage>
</organism>
<dbReference type="RefSeq" id="WP_084576644.1">
    <property type="nucleotide sequence ID" value="NZ_CP155572.1"/>
</dbReference>
<evidence type="ECO:0000256" key="4">
    <source>
        <dbReference type="ARBA" id="ARBA00022989"/>
    </source>
</evidence>
<dbReference type="AlphaFoldDB" id="A0A1W2D227"/>
<dbReference type="PANTHER" id="PTHR40064">
    <property type="entry name" value="MEMBRANE PROTEIN-RELATED"/>
    <property type="match status" value="1"/>
</dbReference>
<evidence type="ECO:0000313" key="7">
    <source>
        <dbReference type="EMBL" id="SMC91108.1"/>
    </source>
</evidence>